<dbReference type="CDD" id="cd09911">
    <property type="entry name" value="Lin0431_like"/>
    <property type="match status" value="1"/>
</dbReference>
<dbReference type="RefSeq" id="WP_125697213.1">
    <property type="nucleotide sequence ID" value="NZ_JBHTOG010000003.1"/>
</dbReference>
<comment type="caution">
    <text evidence="2">The sequence shown here is derived from an EMBL/GenBank/DDBJ whole genome shotgun (WGS) entry which is preliminary data.</text>
</comment>
<keyword evidence="1" id="KW-1133">Transmembrane helix</keyword>
<organism evidence="2 3">
    <name type="scientific">Lacticaseibacillus yichunensis</name>
    <dbReference type="NCBI Taxonomy" id="2486015"/>
    <lineage>
        <taxon>Bacteria</taxon>
        <taxon>Bacillati</taxon>
        <taxon>Bacillota</taxon>
        <taxon>Bacilli</taxon>
        <taxon>Lactobacillales</taxon>
        <taxon>Lactobacillaceae</taxon>
        <taxon>Lacticaseibacillus</taxon>
    </lineage>
</organism>
<accession>A0ABW4CNJ8</accession>
<dbReference type="Pfam" id="PF07009">
    <property type="entry name" value="NusG_II"/>
    <property type="match status" value="1"/>
</dbReference>
<evidence type="ECO:0000313" key="2">
    <source>
        <dbReference type="EMBL" id="MFD1431165.1"/>
    </source>
</evidence>
<reference evidence="3" key="1">
    <citation type="journal article" date="2019" name="Int. J. Syst. Evol. Microbiol.">
        <title>The Global Catalogue of Microorganisms (GCM) 10K type strain sequencing project: providing services to taxonomists for standard genome sequencing and annotation.</title>
        <authorList>
            <consortium name="The Broad Institute Genomics Platform"/>
            <consortium name="The Broad Institute Genome Sequencing Center for Infectious Disease"/>
            <person name="Wu L."/>
            <person name="Ma J."/>
        </authorList>
    </citation>
    <scope>NUCLEOTIDE SEQUENCE [LARGE SCALE GENOMIC DNA]</scope>
    <source>
        <strain evidence="3">CCM 8947</strain>
    </source>
</reference>
<dbReference type="SUPFAM" id="SSF82004">
    <property type="entry name" value="N-utilization substance G protein NusG, insert domain"/>
    <property type="match status" value="1"/>
</dbReference>
<feature type="transmembrane region" description="Helical" evidence="1">
    <location>
        <begin position="12"/>
        <end position="34"/>
    </location>
</feature>
<keyword evidence="1" id="KW-0812">Transmembrane</keyword>
<gene>
    <name evidence="2" type="ORF">ACFQ47_00390</name>
</gene>
<protein>
    <submittedName>
        <fullName evidence="2">NusG domain II-containing protein</fullName>
    </submittedName>
</protein>
<evidence type="ECO:0000313" key="3">
    <source>
        <dbReference type="Proteomes" id="UP001597192"/>
    </source>
</evidence>
<proteinExistence type="predicted"/>
<dbReference type="EMBL" id="JBHTOG010000003">
    <property type="protein sequence ID" value="MFD1431165.1"/>
    <property type="molecule type" value="Genomic_DNA"/>
</dbReference>
<evidence type="ECO:0000256" key="1">
    <source>
        <dbReference type="SAM" id="Phobius"/>
    </source>
</evidence>
<name>A0ABW4CNJ8_9LACO</name>
<keyword evidence="1" id="KW-0472">Membrane</keyword>
<sequence>MDRGIRKYLHMIRPFDVIIVVALMLAAFIPYVVFARQQAQEKATRTEPAVYTAVVTHDGKEVYRLKLTGHKGTTRFRYNDGDEWNEIVATGSKIAIKEANCKDQVCVREGQISRPGQTIVCLPHKLLIEIKSTTASSGNNTGGMVTE</sequence>
<dbReference type="Gene3D" id="2.60.320.10">
    <property type="entry name" value="N-utilization substance G protein NusG, insert domain"/>
    <property type="match status" value="1"/>
</dbReference>
<dbReference type="Proteomes" id="UP001597192">
    <property type="component" value="Unassembled WGS sequence"/>
</dbReference>
<dbReference type="InterPro" id="IPR038690">
    <property type="entry name" value="NusG_2_sf"/>
</dbReference>
<keyword evidence="3" id="KW-1185">Reference proteome</keyword>